<dbReference type="Proteomes" id="UP000078383">
    <property type="component" value="Unassembled WGS sequence"/>
</dbReference>
<reference evidence="6 7" key="1">
    <citation type="submission" date="2015-09" db="EMBL/GenBank/DDBJ databases">
        <authorList>
            <consortium name="Pathogen Informatics"/>
        </authorList>
    </citation>
    <scope>NUCLEOTIDE SEQUENCE [LARGE SCALE GENOMIC DNA]</scope>
    <source>
        <strain evidence="6 7">2789STDY5834889</strain>
    </source>
</reference>
<dbReference type="Pfam" id="PF02674">
    <property type="entry name" value="Colicin_V"/>
    <property type="match status" value="1"/>
</dbReference>
<evidence type="ECO:0000256" key="4">
    <source>
        <dbReference type="ARBA" id="ARBA00023136"/>
    </source>
</evidence>
<dbReference type="AlphaFoldDB" id="A0A174Z8A3"/>
<keyword evidence="2 5" id="KW-0812">Transmembrane</keyword>
<evidence type="ECO:0000313" key="6">
    <source>
        <dbReference type="EMBL" id="CUQ83544.1"/>
    </source>
</evidence>
<organism evidence="6 7">
    <name type="scientific">[Ruminococcus] torques</name>
    <dbReference type="NCBI Taxonomy" id="33039"/>
    <lineage>
        <taxon>Bacteria</taxon>
        <taxon>Bacillati</taxon>
        <taxon>Bacillota</taxon>
        <taxon>Clostridia</taxon>
        <taxon>Lachnospirales</taxon>
        <taxon>Lachnospiraceae</taxon>
        <taxon>Mediterraneibacter</taxon>
    </lineage>
</organism>
<evidence type="ECO:0000256" key="1">
    <source>
        <dbReference type="ARBA" id="ARBA00004141"/>
    </source>
</evidence>
<dbReference type="GO" id="GO:0009403">
    <property type="term" value="P:toxin biosynthetic process"/>
    <property type="evidence" value="ECO:0007669"/>
    <property type="project" value="InterPro"/>
</dbReference>
<feature type="transmembrane region" description="Helical" evidence="5">
    <location>
        <begin position="174"/>
        <end position="197"/>
    </location>
</feature>
<evidence type="ECO:0000313" key="7">
    <source>
        <dbReference type="Proteomes" id="UP000078383"/>
    </source>
</evidence>
<gene>
    <name evidence="6" type="ORF">ERS852502_00722</name>
</gene>
<keyword evidence="4 5" id="KW-0472">Membrane</keyword>
<comment type="subcellular location">
    <subcellularLocation>
        <location evidence="1">Membrane</location>
        <topology evidence="1">Multi-pass membrane protein</topology>
    </subcellularLocation>
</comment>
<evidence type="ECO:0000256" key="2">
    <source>
        <dbReference type="ARBA" id="ARBA00022692"/>
    </source>
</evidence>
<feature type="transmembrane region" description="Helical" evidence="5">
    <location>
        <begin position="28"/>
        <end position="49"/>
    </location>
</feature>
<feature type="transmembrane region" description="Helical" evidence="5">
    <location>
        <begin position="217"/>
        <end position="239"/>
    </location>
</feature>
<dbReference type="RefSeq" id="WP_055171253.1">
    <property type="nucleotide sequence ID" value="NZ_CZBX01000003.1"/>
</dbReference>
<keyword evidence="3 5" id="KW-1133">Transmembrane helix</keyword>
<dbReference type="EMBL" id="CZBX01000003">
    <property type="protein sequence ID" value="CUQ83544.1"/>
    <property type="molecule type" value="Genomic_DNA"/>
</dbReference>
<accession>A0A174Z8A3</accession>
<dbReference type="GO" id="GO:0016020">
    <property type="term" value="C:membrane"/>
    <property type="evidence" value="ECO:0007669"/>
    <property type="project" value="UniProtKB-SubCell"/>
</dbReference>
<sequence>MENWLLLAVGIVFLVCMIAGFVKGFLRIGLSLLSTILTLVLVSFLSPYVSDALMKHTPAQDVLEKKIVEAFMPEISADDLLKANLSGTPLENLTVDQIKSLSESGWDKLGITAQDILKVVGDLPKDTQIREIENSMLPQFLKDALLENNNTAIYEELDVTTFPEYVAAYISRMLLNVVSFLVTFLIAIILVSALMYAVNIIGELPLLGAINHLAGGVLGIGLGFIIVWIAFLVLTLIYTTEIGTTCYAMVEQSAILTFLYNHNPLLIWLLGFR</sequence>
<evidence type="ECO:0000256" key="5">
    <source>
        <dbReference type="SAM" id="Phobius"/>
    </source>
</evidence>
<evidence type="ECO:0000256" key="3">
    <source>
        <dbReference type="ARBA" id="ARBA00022989"/>
    </source>
</evidence>
<dbReference type="OrthoDB" id="2083110at2"/>
<proteinExistence type="predicted"/>
<protein>
    <submittedName>
        <fullName evidence="6">Colicin V production protein</fullName>
    </submittedName>
</protein>
<name>A0A174Z8A3_9FIRM</name>
<feature type="transmembrane region" description="Helical" evidence="5">
    <location>
        <begin position="5"/>
        <end position="22"/>
    </location>
</feature>
<dbReference type="InterPro" id="IPR003825">
    <property type="entry name" value="Colicin-V_CvpA"/>
</dbReference>